<organism evidence="1 2">
    <name type="scientific">Zalaria obscura</name>
    <dbReference type="NCBI Taxonomy" id="2024903"/>
    <lineage>
        <taxon>Eukaryota</taxon>
        <taxon>Fungi</taxon>
        <taxon>Dikarya</taxon>
        <taxon>Ascomycota</taxon>
        <taxon>Pezizomycotina</taxon>
        <taxon>Dothideomycetes</taxon>
        <taxon>Dothideomycetidae</taxon>
        <taxon>Dothideales</taxon>
        <taxon>Zalariaceae</taxon>
        <taxon>Zalaria</taxon>
    </lineage>
</organism>
<protein>
    <submittedName>
        <fullName evidence="1">Homeodomain superfamily</fullName>
    </submittedName>
</protein>
<keyword evidence="2" id="KW-1185">Reference proteome</keyword>
<evidence type="ECO:0000313" key="2">
    <source>
        <dbReference type="Proteomes" id="UP001320706"/>
    </source>
</evidence>
<comment type="caution">
    <text evidence="1">The sequence shown here is derived from an EMBL/GenBank/DDBJ whole genome shotgun (WGS) entry which is preliminary data.</text>
</comment>
<name>A0ACC3SM29_9PEZI</name>
<proteinExistence type="predicted"/>
<dbReference type="EMBL" id="JAMKPW020000003">
    <property type="protein sequence ID" value="KAK8219689.1"/>
    <property type="molecule type" value="Genomic_DNA"/>
</dbReference>
<accession>A0ACC3SM29</accession>
<gene>
    <name evidence="1" type="primary">CUP9</name>
    <name evidence="1" type="ORF">M8818_000663</name>
</gene>
<evidence type="ECO:0000313" key="1">
    <source>
        <dbReference type="EMBL" id="KAK8219689.1"/>
    </source>
</evidence>
<sequence>MESSTFASRHTYRHRYQDDRHYTARRAAPQLPSPQSSSLSQDSNDDACRLPHPSHATQADQSHTFSQQAVHALPHRQSRYDYVKSRSPPYQQYDPTKPSLPPLKTLLSGTVASPPATPSMHGASLQPSPREPAYDQATYKPPALYPNKKSRIEAIIDRQPDDRSLSDQASRTLPSIRHASDVPRSYGSPGELSAPLGDRTLPVYPSRRPDDVLGNHAFTDSPRGPYQREAKDRKYNDKVDSPIRNDAWGHSAAAYSSSTYAQRRPESNDLRRPNEYPSAEYSNGPSSLSRRSSIDQQHGHLYPLPSPGYGASPQVQPHAQSEDERRYDAEREYRERQIQAPAQQTGYRTPPYGYAQPSYFVSAHYEYANGKPRKRSNLPKESTEIMRKWFEENMTNPYPSEEQKRHFAQMANINLTQVTFSSNWGLLDGI</sequence>
<reference evidence="1" key="1">
    <citation type="submission" date="2024-02" db="EMBL/GenBank/DDBJ databases">
        <title>Metagenome Assembled Genome of Zalaria obscura JY119.</title>
        <authorList>
            <person name="Vighnesh L."/>
            <person name="Jagadeeshwari U."/>
            <person name="Venkata Ramana C."/>
            <person name="Sasikala C."/>
        </authorList>
    </citation>
    <scope>NUCLEOTIDE SEQUENCE</scope>
    <source>
        <strain evidence="1">JY119</strain>
    </source>
</reference>
<keyword evidence="1" id="KW-0371">Homeobox</keyword>
<dbReference type="Proteomes" id="UP001320706">
    <property type="component" value="Unassembled WGS sequence"/>
</dbReference>
<keyword evidence="1" id="KW-0238">DNA-binding</keyword>